<dbReference type="InterPro" id="IPR005467">
    <property type="entry name" value="His_kinase_dom"/>
</dbReference>
<dbReference type="Pfam" id="PF02518">
    <property type="entry name" value="HATPase_c"/>
    <property type="match status" value="1"/>
</dbReference>
<dbReference type="SMART" id="SM00387">
    <property type="entry name" value="HATPase_c"/>
    <property type="match status" value="1"/>
</dbReference>
<evidence type="ECO:0000256" key="3">
    <source>
        <dbReference type="ARBA" id="ARBA00022679"/>
    </source>
</evidence>
<dbReference type="Gene3D" id="3.30.565.10">
    <property type="entry name" value="Histidine kinase-like ATPase, C-terminal domain"/>
    <property type="match status" value="1"/>
</dbReference>
<dbReference type="GO" id="GO:0004673">
    <property type="term" value="F:protein histidine kinase activity"/>
    <property type="evidence" value="ECO:0007669"/>
    <property type="project" value="UniProtKB-EC"/>
</dbReference>
<evidence type="ECO:0000256" key="1">
    <source>
        <dbReference type="ARBA" id="ARBA00000085"/>
    </source>
</evidence>
<keyword evidence="3" id="KW-0808">Transferase</keyword>
<evidence type="ECO:0000256" key="4">
    <source>
        <dbReference type="ARBA" id="ARBA00022777"/>
    </source>
</evidence>
<dbReference type="AlphaFoldDB" id="A0A2N6CUW7"/>
<evidence type="ECO:0000256" key="5">
    <source>
        <dbReference type="ARBA" id="ARBA00023012"/>
    </source>
</evidence>
<comment type="catalytic activity">
    <reaction evidence="1">
        <text>ATP + protein L-histidine = ADP + protein N-phospho-L-histidine.</text>
        <dbReference type="EC" id="2.7.13.3"/>
    </reaction>
</comment>
<proteinExistence type="predicted"/>
<dbReference type="InterPro" id="IPR036890">
    <property type="entry name" value="HATPase_C_sf"/>
</dbReference>
<dbReference type="InterPro" id="IPR050736">
    <property type="entry name" value="Sensor_HK_Regulatory"/>
</dbReference>
<dbReference type="GO" id="GO:0000160">
    <property type="term" value="P:phosphorelay signal transduction system"/>
    <property type="evidence" value="ECO:0007669"/>
    <property type="project" value="UniProtKB-KW"/>
</dbReference>
<dbReference type="InterPro" id="IPR004358">
    <property type="entry name" value="Sig_transdc_His_kin-like_C"/>
</dbReference>
<feature type="domain" description="Histidine kinase" evidence="6">
    <location>
        <begin position="1"/>
        <end position="128"/>
    </location>
</feature>
<gene>
    <name evidence="7" type="ORF">C0630_13050</name>
</gene>
<organism evidence="7 8">
    <name type="scientific">Sedimenticola selenatireducens</name>
    <dbReference type="NCBI Taxonomy" id="191960"/>
    <lineage>
        <taxon>Bacteria</taxon>
        <taxon>Pseudomonadati</taxon>
        <taxon>Pseudomonadota</taxon>
        <taxon>Gammaproteobacteria</taxon>
        <taxon>Chromatiales</taxon>
        <taxon>Sedimenticolaceae</taxon>
        <taxon>Sedimenticola</taxon>
    </lineage>
</organism>
<keyword evidence="5" id="KW-0902">Two-component regulatory system</keyword>
<dbReference type="PROSITE" id="PS50109">
    <property type="entry name" value="HIS_KIN"/>
    <property type="match status" value="1"/>
</dbReference>
<evidence type="ECO:0000313" key="7">
    <source>
        <dbReference type="EMBL" id="PLX60984.1"/>
    </source>
</evidence>
<dbReference type="Proteomes" id="UP000235015">
    <property type="component" value="Unassembled WGS sequence"/>
</dbReference>
<accession>A0A2N6CUW7</accession>
<dbReference type="EC" id="2.7.13.3" evidence="2"/>
<dbReference type="PANTHER" id="PTHR43711">
    <property type="entry name" value="TWO-COMPONENT HISTIDINE KINASE"/>
    <property type="match status" value="1"/>
</dbReference>
<protein>
    <recommendedName>
        <fullName evidence="2">histidine kinase</fullName>
        <ecNumber evidence="2">2.7.13.3</ecNumber>
    </recommendedName>
</protein>
<dbReference type="PRINTS" id="PR00344">
    <property type="entry name" value="BCTRLSENSOR"/>
</dbReference>
<dbReference type="SUPFAM" id="SSF55874">
    <property type="entry name" value="ATPase domain of HSP90 chaperone/DNA topoisomerase II/histidine kinase"/>
    <property type="match status" value="1"/>
</dbReference>
<dbReference type="PANTHER" id="PTHR43711:SF1">
    <property type="entry name" value="HISTIDINE KINASE 1"/>
    <property type="match status" value="1"/>
</dbReference>
<reference evidence="7 8" key="1">
    <citation type="submission" date="2017-11" db="EMBL/GenBank/DDBJ databases">
        <title>Genome-resolved metagenomics identifies genetic mobility, metabolic interactions, and unexpected diversity in perchlorate-reducing communities.</title>
        <authorList>
            <person name="Barnum T.P."/>
            <person name="Figueroa I.A."/>
            <person name="Carlstrom C.I."/>
            <person name="Lucas L.N."/>
            <person name="Engelbrektson A.L."/>
            <person name="Coates J.D."/>
        </authorList>
    </citation>
    <scope>NUCLEOTIDE SEQUENCE [LARGE SCALE GENOMIC DNA]</scope>
    <source>
        <strain evidence="7">BM301</strain>
    </source>
</reference>
<comment type="caution">
    <text evidence="7">The sequence shown here is derived from an EMBL/GenBank/DDBJ whole genome shotgun (WGS) entry which is preliminary data.</text>
</comment>
<evidence type="ECO:0000256" key="2">
    <source>
        <dbReference type="ARBA" id="ARBA00012438"/>
    </source>
</evidence>
<sequence length="144" mass="15714">MIRFSTRQSDEYRIRADRMRLKQVLINLLTNGVKYNAGRRQLGIGCWTRAAGMLRVFVADTGVGIPPERMNEIFTLYRRLNAGGGGIEGSGIGLSITRKLIEEMGGSVGVESQPDRGSVFWFELPLVNGVAQAGVSRDESVAPG</sequence>
<dbReference type="RefSeq" id="WP_273439929.1">
    <property type="nucleotide sequence ID" value="NZ_PKUN01000022.1"/>
</dbReference>
<dbReference type="EMBL" id="PKUN01000022">
    <property type="protein sequence ID" value="PLX60984.1"/>
    <property type="molecule type" value="Genomic_DNA"/>
</dbReference>
<evidence type="ECO:0000259" key="6">
    <source>
        <dbReference type="PROSITE" id="PS50109"/>
    </source>
</evidence>
<keyword evidence="4" id="KW-0418">Kinase</keyword>
<name>A0A2N6CUW7_9GAMM</name>
<evidence type="ECO:0000313" key="8">
    <source>
        <dbReference type="Proteomes" id="UP000235015"/>
    </source>
</evidence>
<dbReference type="InterPro" id="IPR003594">
    <property type="entry name" value="HATPase_dom"/>
</dbReference>